<keyword evidence="3 8" id="KW-0808">Transferase</keyword>
<evidence type="ECO:0000256" key="1">
    <source>
        <dbReference type="ARBA" id="ARBA00022448"/>
    </source>
</evidence>
<sequence>MNTEKVAFDIIALAGDAKAELQAALKLAHQGKFAEAQAQINKATPQLQKAHELQTQELLVREANGEKLSFNVLISHAQDYLMTTYILKDMVIEIIQLYSIIKK</sequence>
<evidence type="ECO:0000256" key="6">
    <source>
        <dbReference type="PIRSR" id="PIRSR000699-2"/>
    </source>
</evidence>
<dbReference type="EMBL" id="UGPP01000001">
    <property type="protein sequence ID" value="STY69961.1"/>
    <property type="molecule type" value="Genomic_DNA"/>
</dbReference>
<gene>
    <name evidence="8" type="primary">lacF</name>
    <name evidence="8" type="ORF">NCTC10571_00041</name>
</gene>
<accession>A0A378NNK6</accession>
<dbReference type="GO" id="GO:0009401">
    <property type="term" value="P:phosphoenolpyruvate-dependent sugar phosphotransferase system"/>
    <property type="evidence" value="ECO:0007669"/>
    <property type="project" value="UniProtKB-KW"/>
</dbReference>
<evidence type="ECO:0000256" key="5">
    <source>
        <dbReference type="PIRSR" id="PIRSR000699-1"/>
    </source>
</evidence>
<keyword evidence="1" id="KW-0813">Transport</keyword>
<feature type="binding site" evidence="6">
    <location>
        <position position="79"/>
    </location>
    <ligand>
        <name>Mg(2+)</name>
        <dbReference type="ChEBI" id="CHEBI:18420"/>
        <note>ligand shared between all trimeric partners</note>
    </ligand>
</feature>
<dbReference type="PIRSF" id="PIRSF000699">
    <property type="entry name" value="PTS_IILac_III"/>
    <property type="match status" value="1"/>
</dbReference>
<dbReference type="SUPFAM" id="SSF46973">
    <property type="entry name" value="Enzyme IIa from lactose specific PTS, IIa-lac"/>
    <property type="match status" value="1"/>
</dbReference>
<dbReference type="Proteomes" id="UP000255234">
    <property type="component" value="Unassembled WGS sequence"/>
</dbReference>
<feature type="modified residue" description="Phosphohistidine; by HPr" evidence="7">
    <location>
        <position position="76"/>
    </location>
</feature>
<dbReference type="EC" id="2.7.1.-" evidence="8"/>
<dbReference type="Pfam" id="PF02255">
    <property type="entry name" value="PTS_IIA"/>
    <property type="match status" value="1"/>
</dbReference>
<dbReference type="InterPro" id="IPR003188">
    <property type="entry name" value="PTS_IIA_lac/cel"/>
</dbReference>
<evidence type="ECO:0000313" key="8">
    <source>
        <dbReference type="EMBL" id="STY69961.1"/>
    </source>
</evidence>
<keyword evidence="2" id="KW-0762">Sugar transport</keyword>
<comment type="cofactor">
    <cofactor evidence="6">
        <name>Mg(2+)</name>
        <dbReference type="ChEBI" id="CHEBI:18420"/>
    </cofactor>
    <text evidence="6">Binds 1 Mg(2+) ion per trimer.</text>
</comment>
<dbReference type="InterPro" id="IPR036542">
    <property type="entry name" value="PTS_IIA_lac/cel_sf"/>
</dbReference>
<dbReference type="GO" id="GO:0016740">
    <property type="term" value="F:transferase activity"/>
    <property type="evidence" value="ECO:0007669"/>
    <property type="project" value="UniProtKB-KW"/>
</dbReference>
<evidence type="ECO:0000313" key="9">
    <source>
        <dbReference type="Proteomes" id="UP000255234"/>
    </source>
</evidence>
<dbReference type="RefSeq" id="WP_115150788.1">
    <property type="nucleotide sequence ID" value="NZ_UGPP01000001.1"/>
</dbReference>
<dbReference type="Gene3D" id="1.20.58.80">
    <property type="entry name" value="Phosphotransferase system, lactose/cellobiose-type IIA subunit"/>
    <property type="match status" value="1"/>
</dbReference>
<evidence type="ECO:0000256" key="4">
    <source>
        <dbReference type="ARBA" id="ARBA00022683"/>
    </source>
</evidence>
<protein>
    <submittedName>
        <fullName evidence="8">Lactose-specific phosphotransferase enzyme IIA component</fullName>
        <ecNumber evidence="8">2.7.1.-</ecNumber>
    </submittedName>
</protein>
<keyword evidence="6" id="KW-0479">Metal-binding</keyword>
<feature type="active site" description="Tele-phosphohistidine intermediate" evidence="5">
    <location>
        <position position="76"/>
    </location>
</feature>
<dbReference type="GO" id="GO:0046872">
    <property type="term" value="F:metal ion binding"/>
    <property type="evidence" value="ECO:0007669"/>
    <property type="project" value="UniProtKB-KW"/>
</dbReference>
<dbReference type="PROSITE" id="PS51095">
    <property type="entry name" value="PTS_EIIA_TYPE_3"/>
    <property type="match status" value="1"/>
</dbReference>
<evidence type="ECO:0000256" key="3">
    <source>
        <dbReference type="ARBA" id="ARBA00022679"/>
    </source>
</evidence>
<reference evidence="8 9" key="1">
    <citation type="submission" date="2018-06" db="EMBL/GenBank/DDBJ databases">
        <authorList>
            <consortium name="Pathogen Informatics"/>
            <person name="Doyle S."/>
        </authorList>
    </citation>
    <scope>NUCLEOTIDE SEQUENCE [LARGE SCALE GENOMIC DNA]</scope>
    <source>
        <strain evidence="8 9">NCTC10571</strain>
    </source>
</reference>
<proteinExistence type="predicted"/>
<name>A0A378NNK6_9FIRM</name>
<evidence type="ECO:0000256" key="7">
    <source>
        <dbReference type="PROSITE-ProRule" id="PRU00418"/>
    </source>
</evidence>
<dbReference type="PANTHER" id="PTHR34382:SF7">
    <property type="entry name" value="PTS SYSTEM N,N'-DIACETYLCHITOBIOSE-SPECIFIC EIIA COMPONENT"/>
    <property type="match status" value="1"/>
</dbReference>
<keyword evidence="6" id="KW-0460">Magnesium</keyword>
<keyword evidence="4" id="KW-0598">Phosphotransferase system</keyword>
<organism evidence="8 9">
    <name type="scientific">Megamonas hypermegale</name>
    <dbReference type="NCBI Taxonomy" id="158847"/>
    <lineage>
        <taxon>Bacteria</taxon>
        <taxon>Bacillati</taxon>
        <taxon>Bacillota</taxon>
        <taxon>Negativicutes</taxon>
        <taxon>Selenomonadales</taxon>
        <taxon>Selenomonadaceae</taxon>
        <taxon>Megamonas</taxon>
    </lineage>
</organism>
<dbReference type="AlphaFoldDB" id="A0A378NNK6"/>
<evidence type="ECO:0000256" key="2">
    <source>
        <dbReference type="ARBA" id="ARBA00022597"/>
    </source>
</evidence>
<dbReference type="PANTHER" id="PTHR34382">
    <property type="entry name" value="PTS SYSTEM N,N'-DIACETYLCHITOBIOSE-SPECIFIC EIIA COMPONENT"/>
    <property type="match status" value="1"/>
</dbReference>